<protein>
    <submittedName>
        <fullName evidence="1">Uncharacterized protein</fullName>
    </submittedName>
</protein>
<evidence type="ECO:0000313" key="2">
    <source>
        <dbReference type="Proteomes" id="UP001153328"/>
    </source>
</evidence>
<proteinExistence type="predicted"/>
<accession>A0A9W4H2F0</accession>
<keyword evidence="2" id="KW-1185">Reference proteome</keyword>
<sequence>MDVGAPDGGPQVARLVKEGDLRRRLAYDILTGPELDERAGQLTSYGALGTDGGVIGVVNPSHGRHRVPDGEIHPLVGLRRGRRADNPAHWTVAQPGLPPLTGEAVGLPTRLTFNRVAEFASNQGLDLWMFDHVTPLHFHYGAKDSPGFSVSRSPGRARFEITVHDLRVDRRLPLALLAAISQYVLASPLTEAVDAANIARRLLRRPKK</sequence>
<comment type="caution">
    <text evidence="1">The sequence shown here is derived from an EMBL/GenBank/DDBJ whole genome shotgun (WGS) entry which is preliminary data.</text>
</comment>
<gene>
    <name evidence="1" type="ORF">SBRY_40168</name>
</gene>
<dbReference type="AlphaFoldDB" id="A0A9W4H2F0"/>
<evidence type="ECO:0000313" key="1">
    <source>
        <dbReference type="EMBL" id="CAG7645487.1"/>
    </source>
</evidence>
<organism evidence="1 2">
    <name type="scientific">Actinacidiphila bryophytorum</name>
    <dbReference type="NCBI Taxonomy" id="1436133"/>
    <lineage>
        <taxon>Bacteria</taxon>
        <taxon>Bacillati</taxon>
        <taxon>Actinomycetota</taxon>
        <taxon>Actinomycetes</taxon>
        <taxon>Kitasatosporales</taxon>
        <taxon>Streptomycetaceae</taxon>
        <taxon>Actinacidiphila</taxon>
    </lineage>
</organism>
<dbReference type="EMBL" id="CAJVAX010000018">
    <property type="protein sequence ID" value="CAG7645487.1"/>
    <property type="molecule type" value="Genomic_DNA"/>
</dbReference>
<dbReference type="Proteomes" id="UP001153328">
    <property type="component" value="Unassembled WGS sequence"/>
</dbReference>
<name>A0A9W4H2F0_9ACTN</name>
<reference evidence="1" key="1">
    <citation type="submission" date="2021-06" db="EMBL/GenBank/DDBJ databases">
        <authorList>
            <person name="Arsene-Ploetze F."/>
        </authorList>
    </citation>
    <scope>NUCLEOTIDE SEQUENCE</scope>
    <source>
        <strain evidence="1">SBRY1</strain>
    </source>
</reference>